<dbReference type="Pfam" id="PF00724">
    <property type="entry name" value="Oxidored_FMN"/>
    <property type="match status" value="1"/>
</dbReference>
<dbReference type="InterPro" id="IPR001155">
    <property type="entry name" value="OxRdtase_FMN_N"/>
</dbReference>
<dbReference type="InterPro" id="IPR013785">
    <property type="entry name" value="Aldolase_TIM"/>
</dbReference>
<dbReference type="OrthoDB" id="276546at2759"/>
<dbReference type="CDD" id="cd02933">
    <property type="entry name" value="OYE_like_FMN"/>
    <property type="match status" value="1"/>
</dbReference>
<keyword evidence="3" id="KW-1185">Reference proteome</keyword>
<proteinExistence type="predicted"/>
<dbReference type="GO" id="GO:0003959">
    <property type="term" value="F:NADPH dehydrogenase activity"/>
    <property type="evidence" value="ECO:0007669"/>
    <property type="project" value="TreeGrafter"/>
</dbReference>
<evidence type="ECO:0000313" key="2">
    <source>
        <dbReference type="EMBL" id="EPQ51534.1"/>
    </source>
</evidence>
<dbReference type="SUPFAM" id="SSF51395">
    <property type="entry name" value="FMN-linked oxidoreductases"/>
    <property type="match status" value="1"/>
</dbReference>
<dbReference type="Gene3D" id="3.20.20.70">
    <property type="entry name" value="Aldolase class I"/>
    <property type="match status" value="1"/>
</dbReference>
<accession>S7RG88</accession>
<dbReference type="FunFam" id="3.20.20.70:FF:000138">
    <property type="entry name" value="NADPH dehydrogenase 1"/>
    <property type="match status" value="1"/>
</dbReference>
<reference evidence="2 3" key="1">
    <citation type="journal article" date="2012" name="Science">
        <title>The Paleozoic origin of enzymatic lignin decomposition reconstructed from 31 fungal genomes.</title>
        <authorList>
            <person name="Floudas D."/>
            <person name="Binder M."/>
            <person name="Riley R."/>
            <person name="Barry K."/>
            <person name="Blanchette R.A."/>
            <person name="Henrissat B."/>
            <person name="Martinez A.T."/>
            <person name="Otillar R."/>
            <person name="Spatafora J.W."/>
            <person name="Yadav J.S."/>
            <person name="Aerts A."/>
            <person name="Benoit I."/>
            <person name="Boyd A."/>
            <person name="Carlson A."/>
            <person name="Copeland A."/>
            <person name="Coutinho P.M."/>
            <person name="de Vries R.P."/>
            <person name="Ferreira P."/>
            <person name="Findley K."/>
            <person name="Foster B."/>
            <person name="Gaskell J."/>
            <person name="Glotzer D."/>
            <person name="Gorecki P."/>
            <person name="Heitman J."/>
            <person name="Hesse C."/>
            <person name="Hori C."/>
            <person name="Igarashi K."/>
            <person name="Jurgens J.A."/>
            <person name="Kallen N."/>
            <person name="Kersten P."/>
            <person name="Kohler A."/>
            <person name="Kuees U."/>
            <person name="Kumar T.K.A."/>
            <person name="Kuo A."/>
            <person name="LaButti K."/>
            <person name="Larrondo L.F."/>
            <person name="Lindquist E."/>
            <person name="Ling A."/>
            <person name="Lombard V."/>
            <person name="Lucas S."/>
            <person name="Lundell T."/>
            <person name="Martin R."/>
            <person name="McLaughlin D.J."/>
            <person name="Morgenstern I."/>
            <person name="Morin E."/>
            <person name="Murat C."/>
            <person name="Nagy L.G."/>
            <person name="Nolan M."/>
            <person name="Ohm R.A."/>
            <person name="Patyshakuliyeva A."/>
            <person name="Rokas A."/>
            <person name="Ruiz-Duenas F.J."/>
            <person name="Sabat G."/>
            <person name="Salamov A."/>
            <person name="Samejima M."/>
            <person name="Schmutz J."/>
            <person name="Slot J.C."/>
            <person name="St John F."/>
            <person name="Stenlid J."/>
            <person name="Sun H."/>
            <person name="Sun S."/>
            <person name="Syed K."/>
            <person name="Tsang A."/>
            <person name="Wiebenga A."/>
            <person name="Young D."/>
            <person name="Pisabarro A."/>
            <person name="Eastwood D.C."/>
            <person name="Martin F."/>
            <person name="Cullen D."/>
            <person name="Grigoriev I.V."/>
            <person name="Hibbett D.S."/>
        </authorList>
    </citation>
    <scope>NUCLEOTIDE SEQUENCE [LARGE SCALE GENOMIC DNA]</scope>
    <source>
        <strain evidence="2 3">ATCC 11539</strain>
    </source>
</reference>
<feature type="domain" description="NADH:flavin oxidoreductase/NADH oxidase N-terminal" evidence="1">
    <location>
        <begin position="6"/>
        <end position="340"/>
    </location>
</feature>
<dbReference type="PANTHER" id="PTHR22893:SF91">
    <property type="entry name" value="NADPH DEHYDROGENASE 2-RELATED"/>
    <property type="match status" value="1"/>
</dbReference>
<dbReference type="Proteomes" id="UP000030669">
    <property type="component" value="Unassembled WGS sequence"/>
</dbReference>
<sequence length="371" mass="41262">MASESNLFQPIQVGDVTLQHRVAMAPLTRFRTDENHVPFDVVTEYYAQRASVPGTLLISEAIFIAKKAGVFAAGYNAYIPGLWSSEQVEQWKKVTAAVHAKGSYIYAQLWALGRASDAAAMERLGLPYVSASDLPLPGQTAVPRPLTREEIHEYAQLYAQAARNAVEAGFDGIEVHGANGYLVDQFLQDVTNRRTDEYGGSVENRSRFALEVLTAIVKAIGEKKTAIRLSPWERMGMANPKPTFTYVIRSIKELFPNFAYIHVTEPRIYGNTDREVVPAGESNDFVYDLWLPKPLVIAGGFTRELALEAAARGNVIVAFGRYFISTPDLPLRLRKNIPLNKYDRPTFYTTGIEGYIDYPFADAGEDRKAAL</sequence>
<dbReference type="EMBL" id="KB469310">
    <property type="protein sequence ID" value="EPQ51534.1"/>
    <property type="molecule type" value="Genomic_DNA"/>
</dbReference>
<dbReference type="GO" id="GO:0010181">
    <property type="term" value="F:FMN binding"/>
    <property type="evidence" value="ECO:0007669"/>
    <property type="project" value="InterPro"/>
</dbReference>
<dbReference type="KEGG" id="gtr:GLOTRDRAFT_140945"/>
<evidence type="ECO:0000313" key="3">
    <source>
        <dbReference type="Proteomes" id="UP000030669"/>
    </source>
</evidence>
<dbReference type="HOGENOM" id="CLU_012153_0_0_1"/>
<dbReference type="PANTHER" id="PTHR22893">
    <property type="entry name" value="NADH OXIDOREDUCTASE-RELATED"/>
    <property type="match status" value="1"/>
</dbReference>
<organism evidence="2 3">
    <name type="scientific">Gloeophyllum trabeum (strain ATCC 11539 / FP-39264 / Madison 617)</name>
    <name type="common">Brown rot fungus</name>
    <dbReference type="NCBI Taxonomy" id="670483"/>
    <lineage>
        <taxon>Eukaryota</taxon>
        <taxon>Fungi</taxon>
        <taxon>Dikarya</taxon>
        <taxon>Basidiomycota</taxon>
        <taxon>Agaricomycotina</taxon>
        <taxon>Agaricomycetes</taxon>
        <taxon>Gloeophyllales</taxon>
        <taxon>Gloeophyllaceae</taxon>
        <taxon>Gloeophyllum</taxon>
    </lineage>
</organism>
<gene>
    <name evidence="2" type="ORF">GLOTRDRAFT_140945</name>
</gene>
<name>S7RG88_GLOTA</name>
<dbReference type="InterPro" id="IPR045247">
    <property type="entry name" value="Oye-like"/>
</dbReference>
<dbReference type="OMA" id="TGSADNY"/>
<dbReference type="RefSeq" id="XP_007869994.1">
    <property type="nucleotide sequence ID" value="XM_007871803.1"/>
</dbReference>
<dbReference type="GeneID" id="19304651"/>
<protein>
    <submittedName>
        <fullName evidence="2">FMN-linked oxidoreductase</fullName>
    </submittedName>
</protein>
<dbReference type="AlphaFoldDB" id="S7RG88"/>
<evidence type="ECO:0000259" key="1">
    <source>
        <dbReference type="Pfam" id="PF00724"/>
    </source>
</evidence>
<dbReference type="eggNOG" id="KOG0134">
    <property type="taxonomic scope" value="Eukaryota"/>
</dbReference>